<sequence>MATRKQILRTYKSWRRNNPTTHQRTLQLKRCGKKCFLGSKKSFPICNAGSCKRSKGGIMSAYIRAREMTRRARDRTIEKHRAPYYYVIAKKAKTLLKRLFSSSRKTRKSRT</sequence>
<dbReference type="AlphaFoldDB" id="A0A6C0EUW6"/>
<reference evidence="1" key="1">
    <citation type="journal article" date="2020" name="Nature">
        <title>Giant virus diversity and host interactions through global metagenomics.</title>
        <authorList>
            <person name="Schulz F."/>
            <person name="Roux S."/>
            <person name="Paez-Espino D."/>
            <person name="Jungbluth S."/>
            <person name="Walsh D.A."/>
            <person name="Denef V.J."/>
            <person name="McMahon K.D."/>
            <person name="Konstantinidis K.T."/>
            <person name="Eloe-Fadrosh E.A."/>
            <person name="Kyrpides N.C."/>
            <person name="Woyke T."/>
        </authorList>
    </citation>
    <scope>NUCLEOTIDE SEQUENCE</scope>
    <source>
        <strain evidence="1">GVMAG-M-3300009161-34</strain>
    </source>
</reference>
<proteinExistence type="predicted"/>
<evidence type="ECO:0000313" key="1">
    <source>
        <dbReference type="EMBL" id="QHT32966.1"/>
    </source>
</evidence>
<organism evidence="1">
    <name type="scientific">viral metagenome</name>
    <dbReference type="NCBI Taxonomy" id="1070528"/>
    <lineage>
        <taxon>unclassified sequences</taxon>
        <taxon>metagenomes</taxon>
        <taxon>organismal metagenomes</taxon>
    </lineage>
</organism>
<protein>
    <submittedName>
        <fullName evidence="1">Uncharacterized protein</fullName>
    </submittedName>
</protein>
<accession>A0A6C0EUW6</accession>
<name>A0A6C0EUW6_9ZZZZ</name>
<dbReference type="EMBL" id="MN738956">
    <property type="protein sequence ID" value="QHT32966.1"/>
    <property type="molecule type" value="Genomic_DNA"/>
</dbReference>